<dbReference type="Pfam" id="PF20644">
    <property type="entry name" value="Rrn7_cyclin_N"/>
    <property type="match status" value="1"/>
</dbReference>
<evidence type="ECO:0000256" key="7">
    <source>
        <dbReference type="ARBA" id="ARBA00023125"/>
    </source>
</evidence>
<dbReference type="RefSeq" id="XP_060456974.1">
    <property type="nucleotide sequence ID" value="XM_060600374.1"/>
</dbReference>
<dbReference type="GO" id="GO:0070860">
    <property type="term" value="C:RNA polymerase I core factor complex"/>
    <property type="evidence" value="ECO:0007669"/>
    <property type="project" value="InterPro"/>
</dbReference>
<dbReference type="GeneID" id="85495579"/>
<keyword evidence="3" id="KW-0479">Metal-binding</keyword>
<dbReference type="AlphaFoldDB" id="A0AA48QVU1"/>
<dbReference type="GO" id="GO:0042790">
    <property type="term" value="P:nucleolar large rRNA transcription by RNA polymerase I"/>
    <property type="evidence" value="ECO:0007669"/>
    <property type="project" value="TreeGrafter"/>
</dbReference>
<name>A0AA48QVU1_9TREE</name>
<evidence type="ECO:0000256" key="10">
    <source>
        <dbReference type="SAM" id="MobiDB-lite"/>
    </source>
</evidence>
<sequence length="520" mass="58301">MGKKTCPICGSRKWHKNRDGQVVCEDGHVLQGVRSESQVMTEPTGHALQKRRILKGRERGDKRKLFGRADKTVYRGRKAEWLRVQGLQLLLRHQVAALQKLWAIPDALEAIARDLWTYQLLISQVTPEPTSRSPSPQRLHKSSRRSLADDVTTPSPSDREDFGAEDESEDESESGSENESETGSESDDELDADLRALEDGHEPMISDEEDEDPDPTPATNEAKEPWKRSRPLRISDVLSTVVLALYMLRVPFTFQRIEELICTLQIPYIDFANTTLIPADMVRHMNHAARISLRPQRPPSVAFLFKLTREFARILRAYFGVPMPEVNLPPVAWLPLIRSDPVIGMPKWEDWVAELDRRLQTGAFKDGDGIDRFLDRAEHVLLSDRDHGPGGARFPLPTAPKSKPNSPNSWEEFHERTATDCLAQAKPPPPDTPNYALPLLPGEAVQLYGPTATLPQPLAIVVAAAAAVVGVDPEAVREVVTRFERRIERARPKLGPTSLIARKLRPAALRESRNLSSFSS</sequence>
<keyword evidence="13" id="KW-1185">Reference proteome</keyword>
<feature type="compositionally biased region" description="Polar residues" evidence="10">
    <location>
        <begin position="126"/>
        <end position="136"/>
    </location>
</feature>
<feature type="compositionally biased region" description="Acidic residues" evidence="10">
    <location>
        <begin position="205"/>
        <end position="214"/>
    </location>
</feature>
<feature type="region of interest" description="Disordered" evidence="10">
    <location>
        <begin position="203"/>
        <end position="227"/>
    </location>
</feature>
<evidence type="ECO:0000313" key="13">
    <source>
        <dbReference type="Proteomes" id="UP001233271"/>
    </source>
</evidence>
<protein>
    <recommendedName>
        <fullName evidence="11">Rrn7/TAF1B N-terminal cyclin domain-containing protein</fullName>
    </recommendedName>
</protein>
<comment type="subcellular location">
    <subcellularLocation>
        <location evidence="1">Nucleus</location>
        <location evidence="1">Nucleolus</location>
    </subcellularLocation>
</comment>
<evidence type="ECO:0000256" key="3">
    <source>
        <dbReference type="ARBA" id="ARBA00022723"/>
    </source>
</evidence>
<accession>A0AA48QVU1</accession>
<feature type="region of interest" description="Disordered" evidence="10">
    <location>
        <begin position="384"/>
        <end position="411"/>
    </location>
</feature>
<keyword evidence="5" id="KW-0862">Zinc</keyword>
<evidence type="ECO:0000256" key="9">
    <source>
        <dbReference type="ARBA" id="ARBA00023242"/>
    </source>
</evidence>
<organism evidence="12 13">
    <name type="scientific">Cutaneotrichosporon cavernicola</name>
    <dbReference type="NCBI Taxonomy" id="279322"/>
    <lineage>
        <taxon>Eukaryota</taxon>
        <taxon>Fungi</taxon>
        <taxon>Dikarya</taxon>
        <taxon>Basidiomycota</taxon>
        <taxon>Agaricomycotina</taxon>
        <taxon>Tremellomycetes</taxon>
        <taxon>Trichosporonales</taxon>
        <taxon>Trichosporonaceae</taxon>
        <taxon>Cutaneotrichosporon</taxon>
    </lineage>
</organism>
<dbReference type="GO" id="GO:0001164">
    <property type="term" value="F:RNA polymerase I core promoter sequence-specific DNA binding"/>
    <property type="evidence" value="ECO:0007669"/>
    <property type="project" value="InterPro"/>
</dbReference>
<evidence type="ECO:0000256" key="2">
    <source>
        <dbReference type="ARBA" id="ARBA00006899"/>
    </source>
</evidence>
<keyword evidence="8" id="KW-0804">Transcription</keyword>
<feature type="domain" description="Rrn7/TAF1B N-terminal cyclin" evidence="11">
    <location>
        <begin position="87"/>
        <end position="270"/>
    </location>
</feature>
<evidence type="ECO:0000256" key="6">
    <source>
        <dbReference type="ARBA" id="ARBA00023015"/>
    </source>
</evidence>
<keyword evidence="4" id="KW-0863">Zinc-finger</keyword>
<keyword evidence="6" id="KW-0805">Transcription regulation</keyword>
<dbReference type="InterPro" id="IPR033599">
    <property type="entry name" value="TAF1B/Rrn7"/>
</dbReference>
<evidence type="ECO:0000256" key="4">
    <source>
        <dbReference type="ARBA" id="ARBA00022771"/>
    </source>
</evidence>
<proteinExistence type="inferred from homology"/>
<dbReference type="Proteomes" id="UP001233271">
    <property type="component" value="Chromosome 4"/>
</dbReference>
<gene>
    <name evidence="12" type="ORF">CcaverHIS019_0405290</name>
</gene>
<evidence type="ECO:0000259" key="11">
    <source>
        <dbReference type="Pfam" id="PF20644"/>
    </source>
</evidence>
<dbReference type="GO" id="GO:0008270">
    <property type="term" value="F:zinc ion binding"/>
    <property type="evidence" value="ECO:0007669"/>
    <property type="project" value="UniProtKB-KW"/>
</dbReference>
<reference evidence="12" key="1">
    <citation type="journal article" date="2023" name="BMC Genomics">
        <title>Chromosome-level genome assemblies of Cutaneotrichosporon spp. (Trichosporonales, Basidiomycota) reveal imbalanced evolution between nucleotide sequences and chromosome synteny.</title>
        <authorList>
            <person name="Kobayashi Y."/>
            <person name="Kayamori A."/>
            <person name="Aoki K."/>
            <person name="Shiwa Y."/>
            <person name="Matsutani M."/>
            <person name="Fujita N."/>
            <person name="Sugita T."/>
            <person name="Iwasaki W."/>
            <person name="Tanaka N."/>
            <person name="Takashima M."/>
        </authorList>
    </citation>
    <scope>NUCLEOTIDE SEQUENCE</scope>
    <source>
        <strain evidence="12">HIS019</strain>
    </source>
</reference>
<dbReference type="PANTHER" id="PTHR31576:SF2">
    <property type="entry name" value="TATA BOX-BINDING PROTEIN-ASSOCIATED FACTOR RNA POLYMERASE I SUBUNIT B"/>
    <property type="match status" value="1"/>
</dbReference>
<dbReference type="KEGG" id="ccac:CcaHIS019_0405290"/>
<keyword evidence="7" id="KW-0238">DNA-binding</keyword>
<evidence type="ECO:0000256" key="8">
    <source>
        <dbReference type="ARBA" id="ARBA00023163"/>
    </source>
</evidence>
<evidence type="ECO:0000256" key="1">
    <source>
        <dbReference type="ARBA" id="ARBA00004604"/>
    </source>
</evidence>
<feature type="region of interest" description="Disordered" evidence="10">
    <location>
        <begin position="126"/>
        <end position="189"/>
    </location>
</feature>
<comment type="similarity">
    <text evidence="2">Belongs to the RRN7/TAF1B family.</text>
</comment>
<evidence type="ECO:0000256" key="5">
    <source>
        <dbReference type="ARBA" id="ARBA00022833"/>
    </source>
</evidence>
<dbReference type="PANTHER" id="PTHR31576">
    <property type="entry name" value="TATA BOX-BINDING PROTEIN-ASSOCIATED FACTOR RNA POLYMERASE I SUBUNIT B"/>
    <property type="match status" value="1"/>
</dbReference>
<dbReference type="InterPro" id="IPR048540">
    <property type="entry name" value="Rrn7_cyclin_N"/>
</dbReference>
<feature type="compositionally biased region" description="Acidic residues" evidence="10">
    <location>
        <begin position="163"/>
        <end position="189"/>
    </location>
</feature>
<dbReference type="EMBL" id="AP028215">
    <property type="protein sequence ID" value="BEI91709.1"/>
    <property type="molecule type" value="Genomic_DNA"/>
</dbReference>
<keyword evidence="9" id="KW-0539">Nucleus</keyword>
<evidence type="ECO:0000313" key="12">
    <source>
        <dbReference type="EMBL" id="BEI91709.1"/>
    </source>
</evidence>